<organism evidence="2 3">
    <name type="scientific">Multifurca ochricompacta</name>
    <dbReference type="NCBI Taxonomy" id="376703"/>
    <lineage>
        <taxon>Eukaryota</taxon>
        <taxon>Fungi</taxon>
        <taxon>Dikarya</taxon>
        <taxon>Basidiomycota</taxon>
        <taxon>Agaricomycotina</taxon>
        <taxon>Agaricomycetes</taxon>
        <taxon>Russulales</taxon>
        <taxon>Russulaceae</taxon>
        <taxon>Multifurca</taxon>
    </lineage>
</organism>
<feature type="region of interest" description="Disordered" evidence="1">
    <location>
        <begin position="21"/>
        <end position="203"/>
    </location>
</feature>
<dbReference type="EMBL" id="WTXG01000127">
    <property type="protein sequence ID" value="KAI0292224.1"/>
    <property type="molecule type" value="Genomic_DNA"/>
</dbReference>
<dbReference type="Proteomes" id="UP001203297">
    <property type="component" value="Unassembled WGS sequence"/>
</dbReference>
<evidence type="ECO:0000313" key="2">
    <source>
        <dbReference type="EMBL" id="KAI0292224.1"/>
    </source>
</evidence>
<dbReference type="AlphaFoldDB" id="A0AAD4LVZ2"/>
<protein>
    <submittedName>
        <fullName evidence="2">Uncharacterized protein</fullName>
    </submittedName>
</protein>
<feature type="compositionally biased region" description="Low complexity" evidence="1">
    <location>
        <begin position="57"/>
        <end position="66"/>
    </location>
</feature>
<evidence type="ECO:0000256" key="1">
    <source>
        <dbReference type="SAM" id="MobiDB-lite"/>
    </source>
</evidence>
<feature type="compositionally biased region" description="Low complexity" evidence="1">
    <location>
        <begin position="251"/>
        <end position="265"/>
    </location>
</feature>
<name>A0AAD4LVZ2_9AGAM</name>
<feature type="compositionally biased region" description="Acidic residues" evidence="1">
    <location>
        <begin position="126"/>
        <end position="135"/>
    </location>
</feature>
<proteinExistence type="predicted"/>
<evidence type="ECO:0000313" key="3">
    <source>
        <dbReference type="Proteomes" id="UP001203297"/>
    </source>
</evidence>
<comment type="caution">
    <text evidence="2">The sequence shown here is derived from an EMBL/GenBank/DDBJ whole genome shotgun (WGS) entry which is preliminary data.</text>
</comment>
<feature type="compositionally biased region" description="Basic residues" evidence="1">
    <location>
        <begin position="95"/>
        <end position="117"/>
    </location>
</feature>
<keyword evidence="3" id="KW-1185">Reference proteome</keyword>
<accession>A0AAD4LVZ2</accession>
<sequence length="265" mass="28828">MNDKKQGKSSKALARALTTAFAHNSADPRVAATSSAPAITSGSTRRSRRHGRPRTLSDSVSVEVVVLPPPTKRFRTRARAHVDDSPLSSSAHAPPRQRTKRRLHASTSPRRKRRRVNRRGDALDERELDADDDVVEIVADAPRESRRAQSAMPRNKHQPPQFKLRHASQRSVPSPVHTSISIPTRSHSPSSYPQPQSPVTPPDVNTLAGLPLTILPAPAPADIVIPHRALNHLHASPGPPDLGAEAKMSESESGNGSQGEMNHKR</sequence>
<feature type="compositionally biased region" description="Polar residues" evidence="1">
    <location>
        <begin position="169"/>
        <end position="185"/>
    </location>
</feature>
<gene>
    <name evidence="2" type="ORF">B0F90DRAFT_281295</name>
</gene>
<feature type="region of interest" description="Disordered" evidence="1">
    <location>
        <begin position="231"/>
        <end position="265"/>
    </location>
</feature>
<reference evidence="2" key="1">
    <citation type="journal article" date="2022" name="New Phytol.">
        <title>Evolutionary transition to the ectomycorrhizal habit in the genomes of a hyperdiverse lineage of mushroom-forming fungi.</title>
        <authorList>
            <person name="Looney B."/>
            <person name="Miyauchi S."/>
            <person name="Morin E."/>
            <person name="Drula E."/>
            <person name="Courty P.E."/>
            <person name="Kohler A."/>
            <person name="Kuo A."/>
            <person name="LaButti K."/>
            <person name="Pangilinan J."/>
            <person name="Lipzen A."/>
            <person name="Riley R."/>
            <person name="Andreopoulos W."/>
            <person name="He G."/>
            <person name="Johnson J."/>
            <person name="Nolan M."/>
            <person name="Tritt A."/>
            <person name="Barry K.W."/>
            <person name="Grigoriev I.V."/>
            <person name="Nagy L.G."/>
            <person name="Hibbett D."/>
            <person name="Henrissat B."/>
            <person name="Matheny P.B."/>
            <person name="Labbe J."/>
            <person name="Martin F.M."/>
        </authorList>
    </citation>
    <scope>NUCLEOTIDE SEQUENCE</scope>
    <source>
        <strain evidence="2">BPL690</strain>
    </source>
</reference>